<dbReference type="PANTHER" id="PTHR10589">
    <property type="entry name" value="UBIQUITIN CARBOXYL-TERMINAL HYDROLASE"/>
    <property type="match status" value="1"/>
</dbReference>
<evidence type="ECO:0000256" key="5">
    <source>
        <dbReference type="ARBA" id="ARBA00022786"/>
    </source>
</evidence>
<feature type="region of interest" description="Disordered" evidence="9">
    <location>
        <begin position="1"/>
        <end position="40"/>
    </location>
</feature>
<dbReference type="Proteomes" id="UP000011086">
    <property type="component" value="Unassembled WGS sequence"/>
</dbReference>
<dbReference type="GO" id="GO:0005737">
    <property type="term" value="C:cytoplasm"/>
    <property type="evidence" value="ECO:0007669"/>
    <property type="project" value="TreeGrafter"/>
</dbReference>
<organism evidence="11">
    <name type="scientific">Pyricularia oryzae (strain Y34)</name>
    <name type="common">Rice blast fungus</name>
    <name type="synonym">Magnaporthe oryzae</name>
    <dbReference type="NCBI Taxonomy" id="1143189"/>
    <lineage>
        <taxon>Eukaryota</taxon>
        <taxon>Fungi</taxon>
        <taxon>Dikarya</taxon>
        <taxon>Ascomycota</taxon>
        <taxon>Pezizomycotina</taxon>
        <taxon>Sordariomycetes</taxon>
        <taxon>Sordariomycetidae</taxon>
        <taxon>Magnaporthales</taxon>
        <taxon>Pyriculariaceae</taxon>
        <taxon>Pyricularia</taxon>
    </lineage>
</organism>
<keyword evidence="4 8" id="KW-0645">Protease</keyword>
<feature type="active site" description="Nucleophile" evidence="8">
    <location>
        <position position="175"/>
    </location>
</feature>
<sequence>MSDNATAEISSRRSGRVRPEISYKERDDKDSYDELRRAQGYTVKRQRKDLSIKGHQNGIQKADEEADAVCTNQGPDLLDDVLNFPPEELEAYEGWVELESDPASRKLPDSDVAGGLPNCEEIFSMDETEIAALSLRKPIYGFIFLFECEGVPISDEIVPPPSNMWFAAQLWAKKCFLRSTHNTFARRLDLMDADLGMMNQWEERNKRQNKGKSGKRKRKALDPDSAKHYVGYIPHDGQLWELDGLDGGVICLGPYQGDWACAVIPHIQRKVEELGLQANLLALSHNPQASVRQKLAANMACYEALLQKLAANPTLKSSAEQDSSYITCKQEHAEQLEKIGLTYEEAVAIAAPQEFLKELDGPEMTPEHADTAMRRLIAEQRDLRLQYDAARESGNEDLAAARRRCQDYTPLVHGWLRAMGEAGVLEALADSQ</sequence>
<feature type="compositionally biased region" description="Basic residues" evidence="9">
    <location>
        <begin position="207"/>
        <end position="219"/>
    </location>
</feature>
<evidence type="ECO:0000256" key="7">
    <source>
        <dbReference type="ARBA" id="ARBA00022807"/>
    </source>
</evidence>
<evidence type="ECO:0000256" key="2">
    <source>
        <dbReference type="ARBA" id="ARBA00009326"/>
    </source>
</evidence>
<dbReference type="InterPro" id="IPR036959">
    <property type="entry name" value="Peptidase_C12_UCH_sf"/>
</dbReference>
<evidence type="ECO:0000259" key="10">
    <source>
        <dbReference type="PROSITE" id="PS52048"/>
    </source>
</evidence>
<feature type="site" description="Important for enzyme activity" evidence="8">
    <location>
        <position position="243"/>
    </location>
</feature>
<reference evidence="11" key="1">
    <citation type="journal article" date="2012" name="PLoS Genet.">
        <title>Comparative analysis of the genomes of two field isolates of the rice blast fungus Magnaporthe oryzae.</title>
        <authorList>
            <person name="Xue M."/>
            <person name="Yang J."/>
            <person name="Li Z."/>
            <person name="Hu S."/>
            <person name="Yao N."/>
            <person name="Dean R.A."/>
            <person name="Zhao W."/>
            <person name="Shen M."/>
            <person name="Zhang H."/>
            <person name="Li C."/>
            <person name="Liu L."/>
            <person name="Cao L."/>
            <person name="Xu X."/>
            <person name="Xing Y."/>
            <person name="Hsiang T."/>
            <person name="Zhang Z."/>
            <person name="Xu J.R."/>
            <person name="Peng Y.L."/>
        </authorList>
    </citation>
    <scope>NUCLEOTIDE SEQUENCE</scope>
    <source>
        <strain evidence="11">Y34</strain>
    </source>
</reference>
<accession>A0AA97NTN6</accession>
<comment type="similarity">
    <text evidence="2 8">Belongs to the peptidase C12 family.</text>
</comment>
<keyword evidence="7 8" id="KW-0788">Thiol protease</keyword>
<evidence type="ECO:0000256" key="4">
    <source>
        <dbReference type="ARBA" id="ARBA00022670"/>
    </source>
</evidence>
<dbReference type="EC" id="3.4.19.12" evidence="3 8"/>
<dbReference type="InterPro" id="IPR001578">
    <property type="entry name" value="Peptidase_C12_UCH"/>
</dbReference>
<dbReference type="PROSITE" id="PS52048">
    <property type="entry name" value="UCH_DOMAIN"/>
    <property type="match status" value="1"/>
</dbReference>
<feature type="site" description="Transition state stabilizer" evidence="8">
    <location>
        <position position="169"/>
    </location>
</feature>
<evidence type="ECO:0000313" key="11">
    <source>
        <dbReference type="EMBL" id="ELQ36135.1"/>
    </source>
</evidence>
<gene>
    <name evidence="11" type="ORF">OOU_Y34scaffold00668g21</name>
</gene>
<feature type="region of interest" description="Disordered" evidence="9">
    <location>
        <begin position="203"/>
        <end position="222"/>
    </location>
</feature>
<dbReference type="GO" id="GO:0016579">
    <property type="term" value="P:protein deubiquitination"/>
    <property type="evidence" value="ECO:0007669"/>
    <property type="project" value="TreeGrafter"/>
</dbReference>
<feature type="domain" description="UCH catalytic" evidence="10">
    <location>
        <begin position="94"/>
        <end position="285"/>
    </location>
</feature>
<dbReference type="GO" id="GO:0006511">
    <property type="term" value="P:ubiquitin-dependent protein catabolic process"/>
    <property type="evidence" value="ECO:0007669"/>
    <property type="project" value="UniProtKB-UniRule"/>
</dbReference>
<dbReference type="InterPro" id="IPR038765">
    <property type="entry name" value="Papain-like_cys_pep_sf"/>
</dbReference>
<evidence type="ECO:0000256" key="8">
    <source>
        <dbReference type="PROSITE-ProRule" id="PRU01393"/>
    </source>
</evidence>
<dbReference type="GO" id="GO:0004843">
    <property type="term" value="F:cysteine-type deubiquitinase activity"/>
    <property type="evidence" value="ECO:0007669"/>
    <property type="project" value="UniProtKB-UniRule"/>
</dbReference>
<proteinExistence type="inferred from homology"/>
<evidence type="ECO:0000256" key="6">
    <source>
        <dbReference type="ARBA" id="ARBA00022801"/>
    </source>
</evidence>
<dbReference type="SUPFAM" id="SSF54001">
    <property type="entry name" value="Cysteine proteinases"/>
    <property type="match status" value="1"/>
</dbReference>
<dbReference type="AlphaFoldDB" id="A0AA97NTN6"/>
<feature type="compositionally biased region" description="Basic and acidic residues" evidence="9">
    <location>
        <begin position="17"/>
        <end position="37"/>
    </location>
</feature>
<dbReference type="Pfam" id="PF01088">
    <property type="entry name" value="Peptidase_C12"/>
    <property type="match status" value="1"/>
</dbReference>
<evidence type="ECO:0000256" key="3">
    <source>
        <dbReference type="ARBA" id="ARBA00012759"/>
    </source>
</evidence>
<evidence type="ECO:0000256" key="9">
    <source>
        <dbReference type="SAM" id="MobiDB-lite"/>
    </source>
</evidence>
<keyword evidence="5 8" id="KW-0833">Ubl conjugation pathway</keyword>
<evidence type="ECO:0000256" key="1">
    <source>
        <dbReference type="ARBA" id="ARBA00000707"/>
    </source>
</evidence>
<feature type="active site" description="Proton donor" evidence="8">
    <location>
        <position position="228"/>
    </location>
</feature>
<dbReference type="PANTHER" id="PTHR10589:SF16">
    <property type="entry name" value="UBIQUITIN CARBOXYL-TERMINAL HYDROLASE ISOZYME L5"/>
    <property type="match status" value="1"/>
</dbReference>
<name>A0AA97NTN6_PYRO3</name>
<protein>
    <recommendedName>
        <fullName evidence="3 8">ubiquitinyl hydrolase 1</fullName>
        <ecNumber evidence="3 8">3.4.19.12</ecNumber>
    </recommendedName>
</protein>
<dbReference type="EMBL" id="JH793631">
    <property type="protein sequence ID" value="ELQ36135.1"/>
    <property type="molecule type" value="Genomic_DNA"/>
</dbReference>
<dbReference type="Gene3D" id="3.40.532.10">
    <property type="entry name" value="Peptidase C12, ubiquitin carboxyl-terminal hydrolase"/>
    <property type="match status" value="2"/>
</dbReference>
<comment type="catalytic activity">
    <reaction evidence="1 8">
        <text>Thiol-dependent hydrolysis of ester, thioester, amide, peptide and isopeptide bonds formed by the C-terminal Gly of ubiquitin (a 76-residue protein attached to proteins as an intracellular targeting signal).</text>
        <dbReference type="EC" id="3.4.19.12"/>
    </reaction>
</comment>
<keyword evidence="6 8" id="KW-0378">Hydrolase</keyword>